<sequence>MGVPMMIRILKACAGPVTERKPGVNVSNDINSHLDDNREGAGQIPDGKGPKDRRLSQFFIPAKNEI</sequence>
<reference evidence="2 3" key="1">
    <citation type="submission" date="2017-11" db="EMBL/GenBank/DDBJ databases">
        <authorList>
            <person name="Han C.G."/>
        </authorList>
    </citation>
    <scope>NUCLEOTIDE SEQUENCE [LARGE SCALE GENOMIC DNA]</scope>
    <source>
        <strain evidence="2 3">A8</strain>
    </source>
</reference>
<dbReference type="EMBL" id="PIDP01001752">
    <property type="protein sequence ID" value="PLM89237.1"/>
    <property type="molecule type" value="Genomic_DNA"/>
</dbReference>
<evidence type="ECO:0000256" key="1">
    <source>
        <dbReference type="SAM" id="MobiDB-lite"/>
    </source>
</evidence>
<dbReference type="AlphaFoldDB" id="A0A2N4YS17"/>
<dbReference type="Proteomes" id="UP000234412">
    <property type="component" value="Unassembled WGS sequence"/>
</dbReference>
<protein>
    <submittedName>
        <fullName evidence="2">Uncharacterized protein</fullName>
    </submittedName>
</protein>
<name>A0A2N4YS17_KLEVA</name>
<gene>
    <name evidence="2" type="ORF">CWN47_31240</name>
</gene>
<reference evidence="2 3" key="2">
    <citation type="submission" date="2018-01" db="EMBL/GenBank/DDBJ databases">
        <title>Genomic study of Klebsiella pneumoniae.</title>
        <authorList>
            <person name="Yang Y."/>
            <person name="Bicalho R."/>
        </authorList>
    </citation>
    <scope>NUCLEOTIDE SEQUENCE [LARGE SCALE GENOMIC DNA]</scope>
    <source>
        <strain evidence="2 3">A8</strain>
    </source>
</reference>
<organism evidence="2 3">
    <name type="scientific">Klebsiella variicola</name>
    <dbReference type="NCBI Taxonomy" id="244366"/>
    <lineage>
        <taxon>Bacteria</taxon>
        <taxon>Pseudomonadati</taxon>
        <taxon>Pseudomonadota</taxon>
        <taxon>Gammaproteobacteria</taxon>
        <taxon>Enterobacterales</taxon>
        <taxon>Enterobacteriaceae</taxon>
        <taxon>Klebsiella/Raoultella group</taxon>
        <taxon>Klebsiella</taxon>
        <taxon>Klebsiella pneumoniae complex</taxon>
    </lineage>
</organism>
<accession>A0A2N4YS17</accession>
<evidence type="ECO:0000313" key="3">
    <source>
        <dbReference type="Proteomes" id="UP000234412"/>
    </source>
</evidence>
<comment type="caution">
    <text evidence="2">The sequence shown here is derived from an EMBL/GenBank/DDBJ whole genome shotgun (WGS) entry which is preliminary data.</text>
</comment>
<evidence type="ECO:0000313" key="2">
    <source>
        <dbReference type="EMBL" id="PLM89237.1"/>
    </source>
</evidence>
<feature type="region of interest" description="Disordered" evidence="1">
    <location>
        <begin position="21"/>
        <end position="66"/>
    </location>
</feature>
<proteinExistence type="predicted"/>